<reference evidence="2" key="1">
    <citation type="submission" date="2019-08" db="EMBL/GenBank/DDBJ databases">
        <authorList>
            <person name="Kucharzyk K."/>
            <person name="Murdoch R.W."/>
            <person name="Higgins S."/>
            <person name="Loffler F."/>
        </authorList>
    </citation>
    <scope>NUCLEOTIDE SEQUENCE</scope>
</reference>
<gene>
    <name evidence="2" type="ORF">SDC9_62383</name>
</gene>
<protein>
    <submittedName>
        <fullName evidence="2">Uncharacterized protein</fullName>
    </submittedName>
</protein>
<dbReference type="EMBL" id="VSSQ01002536">
    <property type="protein sequence ID" value="MPM16009.1"/>
    <property type="molecule type" value="Genomic_DNA"/>
</dbReference>
<sequence>MHGETAGEQAALLHHFRHLFRDDEPERVPGDPEGSGDDFFRHADALHGNDPVHESLGNGEGNGRVGNKVVGDGNHPVGILCVGKGIPERAAGRGA</sequence>
<feature type="region of interest" description="Disordered" evidence="1">
    <location>
        <begin position="23"/>
        <end position="70"/>
    </location>
</feature>
<evidence type="ECO:0000256" key="1">
    <source>
        <dbReference type="SAM" id="MobiDB-lite"/>
    </source>
</evidence>
<organism evidence="2">
    <name type="scientific">bioreactor metagenome</name>
    <dbReference type="NCBI Taxonomy" id="1076179"/>
    <lineage>
        <taxon>unclassified sequences</taxon>
        <taxon>metagenomes</taxon>
        <taxon>ecological metagenomes</taxon>
    </lineage>
</organism>
<comment type="caution">
    <text evidence="2">The sequence shown here is derived from an EMBL/GenBank/DDBJ whole genome shotgun (WGS) entry which is preliminary data.</text>
</comment>
<proteinExistence type="predicted"/>
<accession>A0A644XIT9</accession>
<dbReference type="AlphaFoldDB" id="A0A644XIT9"/>
<name>A0A644XIT9_9ZZZZ</name>
<feature type="compositionally biased region" description="Basic and acidic residues" evidence="1">
    <location>
        <begin position="38"/>
        <end position="53"/>
    </location>
</feature>
<evidence type="ECO:0000313" key="2">
    <source>
        <dbReference type="EMBL" id="MPM16009.1"/>
    </source>
</evidence>